<dbReference type="InterPro" id="IPR029063">
    <property type="entry name" value="SAM-dependent_MTases_sf"/>
</dbReference>
<gene>
    <name evidence="8" type="primary">ERG6</name>
    <name evidence="8" type="ORF">Q9L58_007590</name>
</gene>
<dbReference type="Gene3D" id="3.40.50.150">
    <property type="entry name" value="Vaccinia Virus protein VP39"/>
    <property type="match status" value="1"/>
</dbReference>
<protein>
    <recommendedName>
        <fullName evidence="6">Sterol 24-C-methyltransferase</fullName>
        <ecNumber evidence="6">2.1.1.-</ecNumber>
    </recommendedName>
    <alternativeName>
        <fullName evidence="6">Delta(24)-sterol C-methyltransferase</fullName>
    </alternativeName>
</protein>
<dbReference type="InterPro" id="IPR030384">
    <property type="entry name" value="MeTrfase_SMT"/>
</dbReference>
<sequence>MATTKLEGEDRVRDAAFNKAMHGKSSTEKTAFMAMLQKDKSAQSAAVDEYFKFWDGKGAGKETEADMAERVESYATLTRHYYNLATDLYENGWGQSFHFCRFYKGEPFHQAIARHEHYLAHMMGLREGMTVLDVGCGVGGPAREITRFSGVNIVGLNNNDYQIDRATNYAKLGGLANKHKFVKGDFMQMNFEPNTFDAVYAIEATVHAPSLEGVYGQIFKVLKPGGVFGVYEWLMTDNYDATNPRHREICHGIEIGDGISQMVKITEALRAIKACGFELEFHEDLAQRPDEVPWWYPLAGELKYIRSFGDFFTILRMTKIGRGAIHKLIGGLEIFGVAPAGTQKTADALALAADSLVAGAKEDLFTPMYMMIARKPLDA</sequence>
<evidence type="ECO:0000259" key="7">
    <source>
        <dbReference type="PROSITE" id="PS51685"/>
    </source>
</evidence>
<dbReference type="PROSITE" id="PS51685">
    <property type="entry name" value="SAM_MT_ERG6_SMT"/>
    <property type="match status" value="1"/>
</dbReference>
<accession>A0ABR3GC88</accession>
<dbReference type="GO" id="GO:0003838">
    <property type="term" value="F:sterol 24-C-methyltransferase activity"/>
    <property type="evidence" value="ECO:0007669"/>
    <property type="project" value="UniProtKB-EC"/>
</dbReference>
<name>A0ABR3GC88_9PEZI</name>
<evidence type="ECO:0000313" key="8">
    <source>
        <dbReference type="EMBL" id="KAL0633483.1"/>
    </source>
</evidence>
<dbReference type="Pfam" id="PF08498">
    <property type="entry name" value="Sterol_MT_C"/>
    <property type="match status" value="1"/>
</dbReference>
<comment type="similarity">
    <text evidence="4 5 6">Belongs to the class I-like SAM-binding methyltransferase superfamily. Erg6/SMT family.</text>
</comment>
<dbReference type="Proteomes" id="UP001447188">
    <property type="component" value="Unassembled WGS sequence"/>
</dbReference>
<dbReference type="PANTHER" id="PTHR44068">
    <property type="entry name" value="ZGC:194242"/>
    <property type="match status" value="1"/>
</dbReference>
<comment type="function">
    <text evidence="6">Catalyzes the transfer of methyl groups from S-adenosyl-methionine to the C-24 of sterols.</text>
</comment>
<keyword evidence="9" id="KW-1185">Reference proteome</keyword>
<keyword evidence="2 5" id="KW-0808">Transferase</keyword>
<dbReference type="InterPro" id="IPR013705">
    <property type="entry name" value="Sterol_MeTrfase_C"/>
</dbReference>
<comment type="pathway">
    <text evidence="6">Steroid metabolism.</text>
</comment>
<feature type="domain" description="SAM-dependent methyltransferase Erg6/SMT-type" evidence="7">
    <location>
        <begin position="81"/>
        <end position="376"/>
    </location>
</feature>
<dbReference type="InterPro" id="IPR013216">
    <property type="entry name" value="Methyltransf_11"/>
</dbReference>
<keyword evidence="6" id="KW-0756">Sterol biosynthesis</keyword>
<evidence type="ECO:0000256" key="1">
    <source>
        <dbReference type="ARBA" id="ARBA00022603"/>
    </source>
</evidence>
<keyword evidence="6" id="KW-0444">Lipid biosynthesis</keyword>
<dbReference type="PANTHER" id="PTHR44068:SF1">
    <property type="entry name" value="HYPOTHETICAL LOC100005854"/>
    <property type="match status" value="1"/>
</dbReference>
<dbReference type="Pfam" id="PF08241">
    <property type="entry name" value="Methyltransf_11"/>
    <property type="match status" value="1"/>
</dbReference>
<dbReference type="CDD" id="cd02440">
    <property type="entry name" value="AdoMet_MTases"/>
    <property type="match status" value="1"/>
</dbReference>
<evidence type="ECO:0000256" key="6">
    <source>
        <dbReference type="RuleBase" id="RU362025"/>
    </source>
</evidence>
<reference evidence="8 9" key="1">
    <citation type="submission" date="2024-02" db="EMBL/GenBank/DDBJ databases">
        <title>Discinaceae phylogenomics.</title>
        <authorList>
            <person name="Dirks A.C."/>
            <person name="James T.Y."/>
        </authorList>
    </citation>
    <scope>NUCLEOTIDE SEQUENCE [LARGE SCALE GENOMIC DNA]</scope>
    <source>
        <strain evidence="8 9">ACD0624</strain>
    </source>
</reference>
<dbReference type="EC" id="2.1.1.-" evidence="6"/>
<keyword evidence="6" id="KW-0752">Steroid biosynthesis</keyword>
<dbReference type="GO" id="GO:0032259">
    <property type="term" value="P:methylation"/>
    <property type="evidence" value="ECO:0007669"/>
    <property type="project" value="UniProtKB-KW"/>
</dbReference>
<keyword evidence="6" id="KW-0443">Lipid metabolism</keyword>
<keyword evidence="1 5" id="KW-0489">Methyltransferase</keyword>
<keyword evidence="6" id="KW-1207">Sterol metabolism</keyword>
<organism evidence="8 9">
    <name type="scientific">Discina gigas</name>
    <dbReference type="NCBI Taxonomy" id="1032678"/>
    <lineage>
        <taxon>Eukaryota</taxon>
        <taxon>Fungi</taxon>
        <taxon>Dikarya</taxon>
        <taxon>Ascomycota</taxon>
        <taxon>Pezizomycotina</taxon>
        <taxon>Pezizomycetes</taxon>
        <taxon>Pezizales</taxon>
        <taxon>Discinaceae</taxon>
        <taxon>Discina</taxon>
    </lineage>
</organism>
<evidence type="ECO:0000256" key="3">
    <source>
        <dbReference type="ARBA" id="ARBA00022691"/>
    </source>
</evidence>
<comment type="caution">
    <text evidence="8">The sequence shown here is derived from an EMBL/GenBank/DDBJ whole genome shotgun (WGS) entry which is preliminary data.</text>
</comment>
<keyword evidence="3 5" id="KW-0949">S-adenosyl-L-methionine</keyword>
<evidence type="ECO:0000256" key="5">
    <source>
        <dbReference type="PROSITE-ProRule" id="PRU01022"/>
    </source>
</evidence>
<proteinExistence type="inferred from homology"/>
<keyword evidence="6" id="KW-0753">Steroid metabolism</keyword>
<evidence type="ECO:0000313" key="9">
    <source>
        <dbReference type="Proteomes" id="UP001447188"/>
    </source>
</evidence>
<evidence type="ECO:0000256" key="2">
    <source>
        <dbReference type="ARBA" id="ARBA00022679"/>
    </source>
</evidence>
<evidence type="ECO:0000256" key="4">
    <source>
        <dbReference type="ARBA" id="ARBA00038188"/>
    </source>
</evidence>
<dbReference type="InterPro" id="IPR050447">
    <property type="entry name" value="Erg6_SMT_methyltransf"/>
</dbReference>
<dbReference type="SUPFAM" id="SSF53335">
    <property type="entry name" value="S-adenosyl-L-methionine-dependent methyltransferases"/>
    <property type="match status" value="1"/>
</dbReference>
<dbReference type="EMBL" id="JBBBZM010000123">
    <property type="protein sequence ID" value="KAL0633483.1"/>
    <property type="molecule type" value="Genomic_DNA"/>
</dbReference>